<proteinExistence type="predicted"/>
<evidence type="ECO:0000313" key="1">
    <source>
        <dbReference type="EMBL" id="CAE7735547.1"/>
    </source>
</evidence>
<gene>
    <name evidence="1" type="ORF">SNEC2469_LOCUS21261</name>
</gene>
<organism evidence="1 2">
    <name type="scientific">Symbiodinium necroappetens</name>
    <dbReference type="NCBI Taxonomy" id="1628268"/>
    <lineage>
        <taxon>Eukaryota</taxon>
        <taxon>Sar</taxon>
        <taxon>Alveolata</taxon>
        <taxon>Dinophyceae</taxon>
        <taxon>Suessiales</taxon>
        <taxon>Symbiodiniaceae</taxon>
        <taxon>Symbiodinium</taxon>
    </lineage>
</organism>
<comment type="caution">
    <text evidence="1">The sequence shown here is derived from an EMBL/GenBank/DDBJ whole genome shotgun (WGS) entry which is preliminary data.</text>
</comment>
<protein>
    <recommendedName>
        <fullName evidence="3">Methyltransferase domain-containing protein</fullName>
    </recommendedName>
</protein>
<dbReference type="SUPFAM" id="SSF53335">
    <property type="entry name" value="S-adenosyl-L-methionine-dependent methyltransferases"/>
    <property type="match status" value="1"/>
</dbReference>
<dbReference type="OrthoDB" id="411921at2759"/>
<dbReference type="InterPro" id="IPR029063">
    <property type="entry name" value="SAM-dependent_MTases_sf"/>
</dbReference>
<dbReference type="AlphaFoldDB" id="A0A812XP58"/>
<dbReference type="Proteomes" id="UP000601435">
    <property type="component" value="Unassembled WGS sequence"/>
</dbReference>
<dbReference type="EMBL" id="CAJNJA010037585">
    <property type="protein sequence ID" value="CAE7735547.1"/>
    <property type="molecule type" value="Genomic_DNA"/>
</dbReference>
<accession>A0A812XP58</accession>
<dbReference type="Gene3D" id="3.40.50.150">
    <property type="entry name" value="Vaccinia Virus protein VP39"/>
    <property type="match status" value="1"/>
</dbReference>
<name>A0A812XP58_9DINO</name>
<evidence type="ECO:0008006" key="3">
    <source>
        <dbReference type="Google" id="ProtNLM"/>
    </source>
</evidence>
<keyword evidence="2" id="KW-1185">Reference proteome</keyword>
<sequence>MPDPGPTHPFNVETYSDASLFLPNPTVPRKFNFAKHRKCFGLRFVSNGQNMFQCLDFLETAMRPDVDELDFAWLVAQQVTGHIRARCPSTSSTVVVIASTVDYRNLARHLVSAEDHVIEVGSSLGHCTEILHARAADVLGLDVSVAQLAESRRRVPGAEFDFLDIFEEADRLAALPAAARCKKVFLDIGGDRQKLQVLHAIDILRRCMPKVQLIVVKSEELHSAMASWTGCASSASNGEGLYLERPSEFLHSAEGSAAPLRLPKQRRATRVRSLAQNQVMASADPERWFSRHEIEAALPSFSNMRGFCLARDEESNAELATCLFLHHEQNPLFLDHAACCIYADDKEVEALMRRCGKHAIPVFWGQGGGAVMQEFLGSYEIVDMLPLSHSLYEAPALCEHLQGLRRRSRRPMTGPQLLQMKYVEAARESTYPEHPCKCSDPSAWLQEILRRVQWHENVAQVGDIACNTLPSLPFMALPCSSTKLHRQIEVRRGRGQHRAKKRLDLKGVYHYAPLQLLLCFTALPTNHNPIISHHTSDQIILRVLVVVLVSLQPDFDLTSACARHAILDPLECPRSNPFRLNRHSTWWDLFGIRGWKSKKLKKRAHTSIEITSSAPVPHAEPRCCKHTYISPRCSVRTWRLACSSLLAACRGGVTTMIRCFAVPHACDGSRLHEMHHPEHSHYFTCASLSFIAQYYTCKNAHRCSEHRKRFLTRRFGTEVFSVVRPLRAPGCRVHQIATESVVA</sequence>
<reference evidence="1" key="1">
    <citation type="submission" date="2021-02" db="EMBL/GenBank/DDBJ databases">
        <authorList>
            <person name="Dougan E. K."/>
            <person name="Rhodes N."/>
            <person name="Thang M."/>
            <person name="Chan C."/>
        </authorList>
    </citation>
    <scope>NUCLEOTIDE SEQUENCE</scope>
</reference>
<evidence type="ECO:0000313" key="2">
    <source>
        <dbReference type="Proteomes" id="UP000601435"/>
    </source>
</evidence>